<dbReference type="InterPro" id="IPR036875">
    <property type="entry name" value="Znf_CCHC_sf"/>
</dbReference>
<dbReference type="SUPFAM" id="SSF52954">
    <property type="entry name" value="Class II aaRS ABD-related"/>
    <property type="match status" value="1"/>
</dbReference>
<dbReference type="PANTHER" id="PTHR22734">
    <property type="entry name" value="U3 SMALL NUCLEOLAR RIBONUCLEOPROTEIN PROTEIN IMP4"/>
    <property type="match status" value="1"/>
</dbReference>
<dbReference type="SUPFAM" id="SSF81631">
    <property type="entry name" value="PAP/OAS1 substrate-binding domain"/>
    <property type="match status" value="1"/>
</dbReference>
<dbReference type="GO" id="GO:0006364">
    <property type="term" value="P:rRNA processing"/>
    <property type="evidence" value="ECO:0007669"/>
    <property type="project" value="InterPro"/>
</dbReference>
<accession>A0A976IGJ0</accession>
<protein>
    <submittedName>
        <fullName evidence="7">Uncharacterized protein</fullName>
    </submittedName>
</protein>
<evidence type="ECO:0000256" key="2">
    <source>
        <dbReference type="ARBA" id="ARBA00022842"/>
    </source>
</evidence>
<evidence type="ECO:0000256" key="1">
    <source>
        <dbReference type="ARBA" id="ARBA00022723"/>
    </source>
</evidence>
<dbReference type="EMBL" id="SHOA02000001">
    <property type="protein sequence ID" value="TDH70829.1"/>
    <property type="molecule type" value="Genomic_DNA"/>
</dbReference>
<dbReference type="InterPro" id="IPR002058">
    <property type="entry name" value="PAP_assoc"/>
</dbReference>
<dbReference type="GO" id="GO:0032040">
    <property type="term" value="C:small-subunit processome"/>
    <property type="evidence" value="ECO:0007669"/>
    <property type="project" value="TreeGrafter"/>
</dbReference>
<dbReference type="InterPro" id="IPR044281">
    <property type="entry name" value="IMP4/RPF1"/>
</dbReference>
<dbReference type="AlphaFoldDB" id="A0A976IGJ0"/>
<dbReference type="GO" id="GO:0030515">
    <property type="term" value="F:snoRNA binding"/>
    <property type="evidence" value="ECO:0007669"/>
    <property type="project" value="TreeGrafter"/>
</dbReference>
<evidence type="ECO:0000313" key="7">
    <source>
        <dbReference type="EMBL" id="TDH70829.1"/>
    </source>
</evidence>
<organism evidence="7 8">
    <name type="scientific">Bremia lactucae</name>
    <name type="common">Lettuce downy mildew</name>
    <dbReference type="NCBI Taxonomy" id="4779"/>
    <lineage>
        <taxon>Eukaryota</taxon>
        <taxon>Sar</taxon>
        <taxon>Stramenopiles</taxon>
        <taxon>Oomycota</taxon>
        <taxon>Peronosporomycetes</taxon>
        <taxon>Peronosporales</taxon>
        <taxon>Peronosporaceae</taxon>
        <taxon>Bremia</taxon>
    </lineage>
</organism>
<sequence>MGAVNSVRKLTIDSIALLEQLEPNATELAAKHAVQRRVQQLLQQEWPTCRVLAFGSSESRLGFGGCDVDLGIYFEDVHVDAQGQFSPQERVTLLATACERLASAFQVQNFVRNARVPVIKLWDPERQVACDICVGGINVLLNTALLKYYGQVDLRVRPLVFAVKYWAKQRGINDSLNGTLSSYGYTLLLIFYLQSHYAEMQFPAILALFQNLQSQTKVSVLLQRLRSFPTMEMPFPFGTSEFNSVGALLAGFFDFFACRFNMEDEVVSVRTGRALSKTTKWSHPLSWRLSIEDPFELAHDVGRVIFHRKGQNLIRAEFKRANNLLIREHRLRDICEPDQSSWNNMSSCYICLCRDHITRDCGQLVIQRLKLGNPGSKARLLFSDCWYCGEYGHYKAECPMLFFRDIPCPLKVTDNILPAESATALSSIPLLEFAPPSTPTVPSAPESIPFSICKERIWERGLIPSNSPMLRLSKKKKRARHGATSSLSSPPSFCHLPSNGLSQSEKRQQQCYQQQRQEQRHELHKRNFEMMVLKRKCGGNARSVLNWLDGVSKVCFAMSVRRNVRLRREYLYRKGLEGKERSLYEHKQQLKEAIRSGKAIPTELRRVESKLRYEMEYEDEAHEKPINHIDDEYKNAGMFDPKIAITTSRDPSSRLKQFAQEIRLIFPNAIRLNRGAHTIGDLVESARSNDYTDLLLVTETRGEPDGLVVCHLPYGPTAYFSISNTVLRHDIEDRATISEAYPHLIFNQFETPLGQRVANILKHMFPVPKPDAKRVITLSNDNDYVSFRHHVFKVTGREVELQECGPRFELQLYQVKLGTLDQKEAENEWVLRPYMNSAKKRRVLYLKKRVAWNTSKDFAEWIYRRGVCKYHVLPNHQ</sequence>
<dbReference type="CDD" id="cd05402">
    <property type="entry name" value="NT_PAP_TUTase"/>
    <property type="match status" value="1"/>
</dbReference>
<dbReference type="InterPro" id="IPR007109">
    <property type="entry name" value="Brix"/>
</dbReference>
<dbReference type="Pfam" id="PF04427">
    <property type="entry name" value="Brix"/>
    <property type="match status" value="1"/>
</dbReference>
<dbReference type="InterPro" id="IPR001878">
    <property type="entry name" value="Znf_CCHC"/>
</dbReference>
<dbReference type="GeneID" id="94344987"/>
<evidence type="ECO:0000256" key="3">
    <source>
        <dbReference type="PROSITE-ProRule" id="PRU00047"/>
    </source>
</evidence>
<dbReference type="PANTHER" id="PTHR22734:SF2">
    <property type="entry name" value="U3 SMALL NUCLEOLAR RIBONUCLEOPROTEIN PROTEIN IMP4"/>
    <property type="match status" value="1"/>
</dbReference>
<keyword evidence="1" id="KW-0479">Metal-binding</keyword>
<keyword evidence="2" id="KW-0460">Magnesium</keyword>
<evidence type="ECO:0000313" key="8">
    <source>
        <dbReference type="Proteomes" id="UP000294530"/>
    </source>
</evidence>
<proteinExistence type="predicted"/>
<dbReference type="GO" id="GO:0005654">
    <property type="term" value="C:nucleoplasm"/>
    <property type="evidence" value="ECO:0007669"/>
    <property type="project" value="UniProtKB-ARBA"/>
</dbReference>
<dbReference type="PROSITE" id="PS50158">
    <property type="entry name" value="ZF_CCHC"/>
    <property type="match status" value="1"/>
</dbReference>
<dbReference type="PROSITE" id="PS50833">
    <property type="entry name" value="BRIX"/>
    <property type="match status" value="1"/>
</dbReference>
<dbReference type="Proteomes" id="UP000294530">
    <property type="component" value="Unassembled WGS sequence"/>
</dbReference>
<dbReference type="FunFam" id="3.40.50.10480:FF:000001">
    <property type="entry name" value="IMP4, U3 small nucleolar ribonucleoprotein"/>
    <property type="match status" value="1"/>
</dbReference>
<gene>
    <name evidence="7" type="ORF">CCR75_001212</name>
</gene>
<dbReference type="SMART" id="SM00879">
    <property type="entry name" value="Brix"/>
    <property type="match status" value="1"/>
</dbReference>
<dbReference type="GO" id="GO:0034457">
    <property type="term" value="C:Mpp10 complex"/>
    <property type="evidence" value="ECO:0007669"/>
    <property type="project" value="UniProtKB-ARBA"/>
</dbReference>
<dbReference type="OrthoDB" id="10253204at2759"/>
<dbReference type="Gene3D" id="1.10.1410.10">
    <property type="match status" value="1"/>
</dbReference>
<dbReference type="SMART" id="SM00343">
    <property type="entry name" value="ZnF_C2HC"/>
    <property type="match status" value="2"/>
</dbReference>
<dbReference type="GO" id="GO:0042134">
    <property type="term" value="F:rRNA primary transcript binding"/>
    <property type="evidence" value="ECO:0007669"/>
    <property type="project" value="InterPro"/>
</dbReference>
<dbReference type="Pfam" id="PF22600">
    <property type="entry name" value="MTPAP-like_central"/>
    <property type="match status" value="1"/>
</dbReference>
<dbReference type="Gene3D" id="3.30.460.10">
    <property type="entry name" value="Beta Polymerase, domain 2"/>
    <property type="match status" value="1"/>
</dbReference>
<reference evidence="7 8" key="1">
    <citation type="journal article" date="2021" name="Genome Biol.">
        <title>AFLAP: assembly-free linkage analysis pipeline using k-mers from genome sequencing data.</title>
        <authorList>
            <person name="Fletcher K."/>
            <person name="Zhang L."/>
            <person name="Gil J."/>
            <person name="Han R."/>
            <person name="Cavanaugh K."/>
            <person name="Michelmore R."/>
        </authorList>
    </citation>
    <scope>NUCLEOTIDE SEQUENCE [LARGE SCALE GENOMIC DNA]</scope>
    <source>
        <strain evidence="7 8">SF5</strain>
    </source>
</reference>
<feature type="compositionally biased region" description="Basic residues" evidence="4">
    <location>
        <begin position="472"/>
        <end position="481"/>
    </location>
</feature>
<keyword evidence="3" id="KW-0863">Zinc-finger</keyword>
<dbReference type="RefSeq" id="XP_067820328.1">
    <property type="nucleotide sequence ID" value="XM_067959316.1"/>
</dbReference>
<dbReference type="GO" id="GO:0042274">
    <property type="term" value="P:ribosomal small subunit biogenesis"/>
    <property type="evidence" value="ECO:0007669"/>
    <property type="project" value="UniProtKB-ARBA"/>
</dbReference>
<dbReference type="SUPFAM" id="SSF81301">
    <property type="entry name" value="Nucleotidyltransferase"/>
    <property type="match status" value="1"/>
</dbReference>
<dbReference type="KEGG" id="blac:94344987"/>
<dbReference type="InterPro" id="IPR043519">
    <property type="entry name" value="NT_sf"/>
</dbReference>
<evidence type="ECO:0000256" key="4">
    <source>
        <dbReference type="SAM" id="MobiDB-lite"/>
    </source>
</evidence>
<dbReference type="SUPFAM" id="SSF57756">
    <property type="entry name" value="Retrovirus zinc finger-like domains"/>
    <property type="match status" value="1"/>
</dbReference>
<keyword evidence="8" id="KW-1185">Reference proteome</keyword>
<dbReference type="Gene3D" id="4.10.60.10">
    <property type="entry name" value="Zinc finger, CCHC-type"/>
    <property type="match status" value="1"/>
</dbReference>
<dbReference type="InterPro" id="IPR054708">
    <property type="entry name" value="MTPAP-like_central"/>
</dbReference>
<feature type="domain" description="Brix" evidence="6">
    <location>
        <begin position="641"/>
        <end position="821"/>
    </location>
</feature>
<keyword evidence="3" id="KW-0862">Zinc</keyword>
<dbReference type="Gene3D" id="3.40.50.10480">
    <property type="entry name" value="Probable brix-domain ribosomal biogenesis protein"/>
    <property type="match status" value="1"/>
</dbReference>
<dbReference type="Pfam" id="PF03828">
    <property type="entry name" value="PAP_assoc"/>
    <property type="match status" value="1"/>
</dbReference>
<comment type="caution">
    <text evidence="7">The sequence shown here is derived from an EMBL/GenBank/DDBJ whole genome shotgun (WGS) entry which is preliminary data.</text>
</comment>
<feature type="region of interest" description="Disordered" evidence="4">
    <location>
        <begin position="469"/>
        <end position="519"/>
    </location>
</feature>
<name>A0A976IGJ0_BRELC</name>
<dbReference type="GO" id="GO:0008270">
    <property type="term" value="F:zinc ion binding"/>
    <property type="evidence" value="ECO:0007669"/>
    <property type="project" value="UniProtKB-KW"/>
</dbReference>
<evidence type="ECO:0000259" key="5">
    <source>
        <dbReference type="PROSITE" id="PS50158"/>
    </source>
</evidence>
<evidence type="ECO:0000259" key="6">
    <source>
        <dbReference type="PROSITE" id="PS50833"/>
    </source>
</evidence>
<feature type="domain" description="CCHC-type" evidence="5">
    <location>
        <begin position="385"/>
        <end position="399"/>
    </location>
</feature>